<comment type="similarity">
    <text evidence="2">Belongs to the peptidase C19 family.</text>
</comment>
<dbReference type="HOGENOM" id="CLU_779524_0_0_1"/>
<evidence type="ECO:0000313" key="11">
    <source>
        <dbReference type="Proteomes" id="UP000011713"/>
    </source>
</evidence>
<dbReference type="EC" id="3.4.19.12" evidence="3"/>
<dbReference type="GO" id="GO:0004843">
    <property type="term" value="F:cysteine-type deubiquitinase activity"/>
    <property type="evidence" value="ECO:0007669"/>
    <property type="project" value="UniProtKB-EC"/>
</dbReference>
<dbReference type="Pfam" id="PF14533">
    <property type="entry name" value="USP7_C2"/>
    <property type="match status" value="1"/>
</dbReference>
<sequence length="356" mass="40089">MKSPLRHSRYAGDDQTTLEELLTEYMERTNILYYELLSYPITEIEAKKELLVHLSIYDACFATEEAASPSPVSPQRHIEVLVKPTHTVRDLLKLIRKGCRLPEDTPLRACETVQHGTMITRLIQEDVPLQSYWGQGAVSDPHSPEILVEQIPMYEINSDNGMVDKQASAMSEHRVFGVASTEVVTVKGDISLEKTEAAHVRSPRQLKDVSPDDDEAPMWYYKGVVHFNFQNTSQKLIHPHGVPCVVRFSERDTVGAIKERIRQRLCTVEFCARQGPESVNAAECVRRNGARGARRIPHVAAHRALRSRLRTFRQLRAGACGPDAGASPPQHQETGNWYSHSSELSRAESSDKQDTI</sequence>
<dbReference type="EMBL" id="JH598388">
    <property type="status" value="NOT_ANNOTATED_CDS"/>
    <property type="molecule type" value="Genomic_DNA"/>
</dbReference>
<evidence type="ECO:0000256" key="4">
    <source>
        <dbReference type="ARBA" id="ARBA00022670"/>
    </source>
</evidence>
<dbReference type="GO" id="GO:0006508">
    <property type="term" value="P:proteolysis"/>
    <property type="evidence" value="ECO:0007669"/>
    <property type="project" value="UniProtKB-KW"/>
</dbReference>
<evidence type="ECO:0000256" key="8">
    <source>
        <dbReference type="SAM" id="MobiDB-lite"/>
    </source>
</evidence>
<feature type="compositionally biased region" description="Basic and acidic residues" evidence="8">
    <location>
        <begin position="343"/>
        <end position="356"/>
    </location>
</feature>
<dbReference type="eggNOG" id="KOG1863">
    <property type="taxonomic scope" value="Eukaryota"/>
</dbReference>
<reference evidence="10" key="2">
    <citation type="submission" date="2015-06" db="UniProtKB">
        <authorList>
            <consortium name="EnsemblProtists"/>
        </authorList>
    </citation>
    <scope>IDENTIFICATION</scope>
    <source>
        <strain evidence="10">Emoy2</strain>
    </source>
</reference>
<dbReference type="STRING" id="559515.M4B5H8"/>
<reference evidence="11" key="1">
    <citation type="journal article" date="2010" name="Science">
        <title>Signatures of adaptation to obligate biotrophy in the Hyaloperonospora arabidopsidis genome.</title>
        <authorList>
            <person name="Baxter L."/>
            <person name="Tripathy S."/>
            <person name="Ishaque N."/>
            <person name="Boot N."/>
            <person name="Cabral A."/>
            <person name="Kemen E."/>
            <person name="Thines M."/>
            <person name="Ah-Fong A."/>
            <person name="Anderson R."/>
            <person name="Badejoko W."/>
            <person name="Bittner-Eddy P."/>
            <person name="Boore J.L."/>
            <person name="Chibucos M.C."/>
            <person name="Coates M."/>
            <person name="Dehal P."/>
            <person name="Delehaunty K."/>
            <person name="Dong S."/>
            <person name="Downton P."/>
            <person name="Dumas B."/>
            <person name="Fabro G."/>
            <person name="Fronick C."/>
            <person name="Fuerstenberg S.I."/>
            <person name="Fulton L."/>
            <person name="Gaulin E."/>
            <person name="Govers F."/>
            <person name="Hughes L."/>
            <person name="Humphray S."/>
            <person name="Jiang R.H."/>
            <person name="Judelson H."/>
            <person name="Kamoun S."/>
            <person name="Kyung K."/>
            <person name="Meijer H."/>
            <person name="Minx P."/>
            <person name="Morris P."/>
            <person name="Nelson J."/>
            <person name="Phuntumart V."/>
            <person name="Qutob D."/>
            <person name="Rehmany A."/>
            <person name="Rougon-Cardoso A."/>
            <person name="Ryden P."/>
            <person name="Torto-Alalibo T."/>
            <person name="Studholme D."/>
            <person name="Wang Y."/>
            <person name="Win J."/>
            <person name="Wood J."/>
            <person name="Clifton S.W."/>
            <person name="Rogers J."/>
            <person name="Van den Ackerveken G."/>
            <person name="Jones J.D."/>
            <person name="McDowell J.M."/>
            <person name="Beynon J."/>
            <person name="Tyler B.M."/>
        </authorList>
    </citation>
    <scope>NUCLEOTIDE SEQUENCE [LARGE SCALE GENOMIC DNA]</scope>
    <source>
        <strain evidence="11">Emoy2</strain>
    </source>
</reference>
<evidence type="ECO:0000256" key="5">
    <source>
        <dbReference type="ARBA" id="ARBA00022786"/>
    </source>
</evidence>
<accession>M4B5H8</accession>
<keyword evidence="4" id="KW-0645">Protease</keyword>
<dbReference type="AlphaFoldDB" id="M4B5H8"/>
<dbReference type="Proteomes" id="UP000011713">
    <property type="component" value="Unassembled WGS sequence"/>
</dbReference>
<feature type="region of interest" description="Disordered" evidence="8">
    <location>
        <begin position="318"/>
        <end position="356"/>
    </location>
</feature>
<keyword evidence="6" id="KW-0378">Hydrolase</keyword>
<organism evidence="10 11">
    <name type="scientific">Hyaloperonospora arabidopsidis (strain Emoy2)</name>
    <name type="common">Downy mildew agent</name>
    <name type="synonym">Peronospora arabidopsidis</name>
    <dbReference type="NCBI Taxonomy" id="559515"/>
    <lineage>
        <taxon>Eukaryota</taxon>
        <taxon>Sar</taxon>
        <taxon>Stramenopiles</taxon>
        <taxon>Oomycota</taxon>
        <taxon>Peronosporomycetes</taxon>
        <taxon>Peronosporales</taxon>
        <taxon>Peronosporaceae</taxon>
        <taxon>Hyaloperonospora</taxon>
    </lineage>
</organism>
<evidence type="ECO:0000256" key="6">
    <source>
        <dbReference type="ARBA" id="ARBA00022801"/>
    </source>
</evidence>
<evidence type="ECO:0000256" key="3">
    <source>
        <dbReference type="ARBA" id="ARBA00012759"/>
    </source>
</evidence>
<keyword evidence="11" id="KW-1185">Reference proteome</keyword>
<name>M4B5H8_HYAAE</name>
<evidence type="ECO:0000313" key="10">
    <source>
        <dbReference type="EnsemblProtists" id="HpaP801528"/>
    </source>
</evidence>
<keyword evidence="5" id="KW-0833">Ubl conjugation pathway</keyword>
<evidence type="ECO:0000256" key="2">
    <source>
        <dbReference type="ARBA" id="ARBA00009085"/>
    </source>
</evidence>
<feature type="domain" description="Ubiquitin carboxyl-terminal hydrolase C-terminal" evidence="9">
    <location>
        <begin position="32"/>
        <end position="266"/>
    </location>
</feature>
<keyword evidence="7" id="KW-0788">Thiol protease</keyword>
<dbReference type="VEuPathDB" id="FungiDB:HpaG801528"/>
<dbReference type="InterPro" id="IPR029346">
    <property type="entry name" value="USP_C"/>
</dbReference>
<comment type="catalytic activity">
    <reaction evidence="1">
        <text>Thiol-dependent hydrolysis of ester, thioester, amide, peptide and isopeptide bonds formed by the C-terminal Gly of ubiquitin (a 76-residue protein attached to proteins as an intracellular targeting signal).</text>
        <dbReference type="EC" id="3.4.19.12"/>
    </reaction>
</comment>
<evidence type="ECO:0000259" key="9">
    <source>
        <dbReference type="Pfam" id="PF14533"/>
    </source>
</evidence>
<feature type="compositionally biased region" description="Polar residues" evidence="8">
    <location>
        <begin position="329"/>
        <end position="338"/>
    </location>
</feature>
<dbReference type="InParanoid" id="M4B5H8"/>
<protein>
    <recommendedName>
        <fullName evidence="3">ubiquitinyl hydrolase 1</fullName>
        <ecNumber evidence="3">3.4.19.12</ecNumber>
    </recommendedName>
</protein>
<evidence type="ECO:0000256" key="1">
    <source>
        <dbReference type="ARBA" id="ARBA00000707"/>
    </source>
</evidence>
<evidence type="ECO:0000256" key="7">
    <source>
        <dbReference type="ARBA" id="ARBA00022807"/>
    </source>
</evidence>
<proteinExistence type="inferred from homology"/>
<dbReference type="EnsemblProtists" id="HpaT801528">
    <property type="protein sequence ID" value="HpaP801528"/>
    <property type="gene ID" value="HpaG801528"/>
</dbReference>